<dbReference type="RefSeq" id="WP_107245362.1">
    <property type="nucleotide sequence ID" value="NZ_PYMJ01000042.1"/>
</dbReference>
<name>A0A2T3J7Q6_9GAMM</name>
<gene>
    <name evidence="1" type="ORF">C9J12_25710</name>
</gene>
<dbReference type="OrthoDB" id="5870900at2"/>
<reference evidence="1 2" key="1">
    <citation type="submission" date="2018-01" db="EMBL/GenBank/DDBJ databases">
        <title>Whole genome sequencing of Histamine producing bacteria.</title>
        <authorList>
            <person name="Butler K."/>
        </authorList>
    </citation>
    <scope>NUCLEOTIDE SEQUENCE [LARGE SCALE GENOMIC DNA]</scope>
    <source>
        <strain evidence="1 2">JCM 12947</strain>
    </source>
</reference>
<sequence>MNRTTYRPLTLLIGGLLLAGCSQTTYRGHGEYFELANRNIVERDLSVPRQQSVVNPAVKKPTVNKTIIANVQTPSNNKPLSLVESAIAAQTKVAPEVKTASIKKATSKTIKPAKKQARSITPLKVWPRERYIDAMSRWLHDDGFNNIAWELPAAVMTQLNQKPEQLITLPGQYRQAVSKLTKTLNVKMYLHVRYYPEKLAAFVPWEGDSTLMMARGENLEMALKTLSTNYNWKWIARNQQGQSYRAKNNYPFPAPYPIATPKGDISQALGKILAPYPVIANLLDNTRTVLIMDEK</sequence>
<evidence type="ECO:0000313" key="2">
    <source>
        <dbReference type="Proteomes" id="UP000240987"/>
    </source>
</evidence>
<evidence type="ECO:0000313" key="1">
    <source>
        <dbReference type="EMBL" id="PSU44797.1"/>
    </source>
</evidence>
<protein>
    <submittedName>
        <fullName evidence="1">Uncharacterized protein</fullName>
    </submittedName>
</protein>
<dbReference type="Proteomes" id="UP000240987">
    <property type="component" value="Unassembled WGS sequence"/>
</dbReference>
<keyword evidence="2" id="KW-1185">Reference proteome</keyword>
<dbReference type="AlphaFoldDB" id="A0A2T3J7Q6"/>
<proteinExistence type="predicted"/>
<dbReference type="PROSITE" id="PS51257">
    <property type="entry name" value="PROKAR_LIPOPROTEIN"/>
    <property type="match status" value="1"/>
</dbReference>
<dbReference type="EMBL" id="PYMJ01000042">
    <property type="protein sequence ID" value="PSU44797.1"/>
    <property type="molecule type" value="Genomic_DNA"/>
</dbReference>
<organism evidence="1 2">
    <name type="scientific">Photobacterium frigidiphilum</name>
    <dbReference type="NCBI Taxonomy" id="264736"/>
    <lineage>
        <taxon>Bacteria</taxon>
        <taxon>Pseudomonadati</taxon>
        <taxon>Pseudomonadota</taxon>
        <taxon>Gammaproteobacteria</taxon>
        <taxon>Vibrionales</taxon>
        <taxon>Vibrionaceae</taxon>
        <taxon>Photobacterium</taxon>
    </lineage>
</organism>
<comment type="caution">
    <text evidence="1">The sequence shown here is derived from an EMBL/GenBank/DDBJ whole genome shotgun (WGS) entry which is preliminary data.</text>
</comment>
<accession>A0A2T3J7Q6</accession>